<accession>A0A183ISC3</accession>
<sequence>MGKTSGCFKDSAVWPFFILHLLETTYQVEDQCVKTAHALGGQTLVVITLSRVDVRLSSAGDLTDYSLRPEAAYHRCPARDRVDLNAEHGFRLATGGQGLEFGPSTGGI</sequence>
<dbReference type="AlphaFoldDB" id="A0A183ISC3"/>
<dbReference type="Proteomes" id="UP000270296">
    <property type="component" value="Unassembled WGS sequence"/>
</dbReference>
<gene>
    <name evidence="2" type="ORF">SBAD_LOCUS6520</name>
</gene>
<evidence type="ECO:0000313" key="4">
    <source>
        <dbReference type="WBParaSite" id="SBAD_0000677401-mRNA-1"/>
    </source>
</evidence>
<reference evidence="2 3" key="2">
    <citation type="submission" date="2018-11" db="EMBL/GenBank/DDBJ databases">
        <authorList>
            <consortium name="Pathogen Informatics"/>
        </authorList>
    </citation>
    <scope>NUCLEOTIDE SEQUENCE [LARGE SCALE GENOMIC DNA]</scope>
</reference>
<organism evidence="4">
    <name type="scientific">Soboliphyme baturini</name>
    <dbReference type="NCBI Taxonomy" id="241478"/>
    <lineage>
        <taxon>Eukaryota</taxon>
        <taxon>Metazoa</taxon>
        <taxon>Ecdysozoa</taxon>
        <taxon>Nematoda</taxon>
        <taxon>Enoplea</taxon>
        <taxon>Dorylaimia</taxon>
        <taxon>Dioctophymatida</taxon>
        <taxon>Dioctophymatoidea</taxon>
        <taxon>Soboliphymatidae</taxon>
        <taxon>Soboliphyme</taxon>
    </lineage>
</organism>
<evidence type="ECO:0000313" key="3">
    <source>
        <dbReference type="Proteomes" id="UP000270296"/>
    </source>
</evidence>
<keyword evidence="1" id="KW-0732">Signal</keyword>
<feature type="chain" id="PRO_5043140273" evidence="1">
    <location>
        <begin position="28"/>
        <end position="108"/>
    </location>
</feature>
<evidence type="ECO:0000313" key="2">
    <source>
        <dbReference type="EMBL" id="VDP10217.1"/>
    </source>
</evidence>
<reference evidence="4" key="1">
    <citation type="submission" date="2016-06" db="UniProtKB">
        <authorList>
            <consortium name="WormBaseParasite"/>
        </authorList>
    </citation>
    <scope>IDENTIFICATION</scope>
</reference>
<dbReference type="WBParaSite" id="SBAD_0000677401-mRNA-1">
    <property type="protein sequence ID" value="SBAD_0000677401-mRNA-1"/>
    <property type="gene ID" value="SBAD_0000677401"/>
</dbReference>
<feature type="signal peptide" evidence="1">
    <location>
        <begin position="1"/>
        <end position="27"/>
    </location>
</feature>
<name>A0A183ISC3_9BILA</name>
<keyword evidence="3" id="KW-1185">Reference proteome</keyword>
<protein>
    <submittedName>
        <fullName evidence="4">Secreted protein</fullName>
    </submittedName>
</protein>
<evidence type="ECO:0000256" key="1">
    <source>
        <dbReference type="SAM" id="SignalP"/>
    </source>
</evidence>
<dbReference type="EMBL" id="UZAM01009823">
    <property type="protein sequence ID" value="VDP10217.1"/>
    <property type="molecule type" value="Genomic_DNA"/>
</dbReference>
<proteinExistence type="predicted"/>